<accession>A0ABX5R9R1</accession>
<dbReference type="EMBL" id="CP026512">
    <property type="protein sequence ID" value="QAX81930.1"/>
    <property type="molecule type" value="Genomic_DNA"/>
</dbReference>
<name>A0ABX5R9R1_9PSED</name>
<keyword evidence="1" id="KW-0812">Transmembrane</keyword>
<dbReference type="Proteomes" id="UP000288953">
    <property type="component" value="Chromosome"/>
</dbReference>
<evidence type="ECO:0000256" key="1">
    <source>
        <dbReference type="SAM" id="Phobius"/>
    </source>
</evidence>
<evidence type="ECO:0000313" key="2">
    <source>
        <dbReference type="EMBL" id="QAX81930.1"/>
    </source>
</evidence>
<keyword evidence="3" id="KW-1185">Reference proteome</keyword>
<proteinExistence type="predicted"/>
<protein>
    <submittedName>
        <fullName evidence="2">Uncharacterized protein</fullName>
    </submittedName>
</protein>
<gene>
    <name evidence="2" type="ORF">C3B55_00598</name>
</gene>
<sequence length="39" mass="4590">MDRLYLEYHYATLWYAYLKSLYIFIAVGHVPAIIGQALL</sequence>
<keyword evidence="1" id="KW-0472">Membrane</keyword>
<reference evidence="2 3" key="1">
    <citation type="journal article" date="2018" name="Genome Biol. Evol.">
        <title>Partnering With a Pest: Genomes of Hemlock Woolly Adelgid Symbionts Reveal Atypical Nutritional Provisioning Patterns in Dual-Obligate Bacteria.</title>
        <authorList>
            <person name="Weglarz K.M."/>
            <person name="Havill N.P."/>
            <person name="Burke G.R."/>
            <person name="von Dohlen C.D."/>
        </authorList>
    </citation>
    <scope>NUCLEOTIDE SEQUENCE [LARGE SCALE GENOMIC DNA]</scope>
    <source>
        <strain evidence="2 3">HWA_ENA</strain>
    </source>
</reference>
<feature type="transmembrane region" description="Helical" evidence="1">
    <location>
        <begin position="20"/>
        <end position="38"/>
    </location>
</feature>
<keyword evidence="1" id="KW-1133">Transmembrane helix</keyword>
<evidence type="ECO:0000313" key="3">
    <source>
        <dbReference type="Proteomes" id="UP000288953"/>
    </source>
</evidence>
<organism evidence="2 3">
    <name type="scientific">Candidatus Pseudomonas adelgestsugas</name>
    <dbReference type="NCBI Taxonomy" id="1302376"/>
    <lineage>
        <taxon>Bacteria</taxon>
        <taxon>Pseudomonadati</taxon>
        <taxon>Pseudomonadota</taxon>
        <taxon>Gammaproteobacteria</taxon>
        <taxon>Pseudomonadales</taxon>
        <taxon>Pseudomonadaceae</taxon>
        <taxon>Pseudomonas</taxon>
    </lineage>
</organism>